<sequence>MYESADITAHLDLKLELCDLVFIVILAGGDYDPGLDGCSVGIAFALAYAGLGKSLVHGIEKTPDAELHVFLGQWRAQLMAELISNSSGFLSQKQPNIAAS</sequence>
<dbReference type="OrthoDB" id="2148513at2759"/>
<proteinExistence type="predicted"/>
<gene>
    <name evidence="1" type="ORF">H0H81_004261</name>
</gene>
<dbReference type="Proteomes" id="UP000717328">
    <property type="component" value="Unassembled WGS sequence"/>
</dbReference>
<dbReference type="EMBL" id="JABCKI010006807">
    <property type="protein sequence ID" value="KAG5633949.1"/>
    <property type="molecule type" value="Genomic_DNA"/>
</dbReference>
<accession>A0A9P7FNJ0</accession>
<reference evidence="1" key="1">
    <citation type="submission" date="2021-02" db="EMBL/GenBank/DDBJ databases">
        <authorList>
            <person name="Nieuwenhuis M."/>
            <person name="Van De Peppel L.J.J."/>
        </authorList>
    </citation>
    <scope>NUCLEOTIDE SEQUENCE</scope>
    <source>
        <strain evidence="1">D49</strain>
    </source>
</reference>
<organism evidence="1 2">
    <name type="scientific">Sphagnurus paluster</name>
    <dbReference type="NCBI Taxonomy" id="117069"/>
    <lineage>
        <taxon>Eukaryota</taxon>
        <taxon>Fungi</taxon>
        <taxon>Dikarya</taxon>
        <taxon>Basidiomycota</taxon>
        <taxon>Agaricomycotina</taxon>
        <taxon>Agaricomycetes</taxon>
        <taxon>Agaricomycetidae</taxon>
        <taxon>Agaricales</taxon>
        <taxon>Tricholomatineae</taxon>
        <taxon>Lyophyllaceae</taxon>
        <taxon>Sphagnurus</taxon>
    </lineage>
</organism>
<evidence type="ECO:0000313" key="1">
    <source>
        <dbReference type="EMBL" id="KAG5633949.1"/>
    </source>
</evidence>
<protein>
    <submittedName>
        <fullName evidence="1">Uncharacterized protein</fullName>
    </submittedName>
</protein>
<dbReference type="AlphaFoldDB" id="A0A9P7FNJ0"/>
<reference evidence="1" key="2">
    <citation type="submission" date="2021-10" db="EMBL/GenBank/DDBJ databases">
        <title>Phylogenomics reveals ancestral predisposition of the termite-cultivated fungus Termitomyces towards a domesticated lifestyle.</title>
        <authorList>
            <person name="Auxier B."/>
            <person name="Grum-Grzhimaylo A."/>
            <person name="Cardenas M.E."/>
            <person name="Lodge J.D."/>
            <person name="Laessoe T."/>
            <person name="Pedersen O."/>
            <person name="Smith M.E."/>
            <person name="Kuyper T.W."/>
            <person name="Franco-Molano E.A."/>
            <person name="Baroni T.J."/>
            <person name="Aanen D.K."/>
        </authorList>
    </citation>
    <scope>NUCLEOTIDE SEQUENCE</scope>
    <source>
        <strain evidence="1">D49</strain>
    </source>
</reference>
<keyword evidence="2" id="KW-1185">Reference proteome</keyword>
<evidence type="ECO:0000313" key="2">
    <source>
        <dbReference type="Proteomes" id="UP000717328"/>
    </source>
</evidence>
<name>A0A9P7FNJ0_9AGAR</name>
<feature type="non-terminal residue" evidence="1">
    <location>
        <position position="100"/>
    </location>
</feature>
<comment type="caution">
    <text evidence="1">The sequence shown here is derived from an EMBL/GenBank/DDBJ whole genome shotgun (WGS) entry which is preliminary data.</text>
</comment>